<dbReference type="PROSITE" id="PS50293">
    <property type="entry name" value="TPR_REGION"/>
    <property type="match status" value="1"/>
</dbReference>
<feature type="compositionally biased region" description="Basic and acidic residues" evidence="1">
    <location>
        <begin position="189"/>
        <end position="202"/>
    </location>
</feature>
<sequence>MFLFAGLNSQDKGQKLFQEKKYAEARKYYETVLGQRNDDKAALFGLGSSAYYQNDIEAALNSFGNTLDSEDKELRSNSYYNIARILQDKNELEQSLAFYRKSLELNPDDIDTKINYELLKNKMDQSQKQENNQNQKNDDKQSEENQKNQDQSNKKDSENNQKDQSIPEEEKSQKEQGDKNDMVENNSKNQDELSERNKENNKTEQSSDPNGYKSD</sequence>
<dbReference type="Pfam" id="PF13432">
    <property type="entry name" value="TPR_16"/>
    <property type="match status" value="1"/>
</dbReference>
<feature type="non-terminal residue" evidence="2">
    <location>
        <position position="215"/>
    </location>
</feature>
<feature type="compositionally biased region" description="Basic and acidic residues" evidence="1">
    <location>
        <begin position="168"/>
        <end position="182"/>
    </location>
</feature>
<evidence type="ECO:0000256" key="1">
    <source>
        <dbReference type="SAM" id="MobiDB-lite"/>
    </source>
</evidence>
<dbReference type="EMBL" id="UINC01051730">
    <property type="protein sequence ID" value="SVB66227.1"/>
    <property type="molecule type" value="Genomic_DNA"/>
</dbReference>
<reference evidence="2" key="1">
    <citation type="submission" date="2018-05" db="EMBL/GenBank/DDBJ databases">
        <authorList>
            <person name="Lanie J.A."/>
            <person name="Ng W.-L."/>
            <person name="Kazmierczak K.M."/>
            <person name="Andrzejewski T.M."/>
            <person name="Davidsen T.M."/>
            <person name="Wayne K.J."/>
            <person name="Tettelin H."/>
            <person name="Glass J.I."/>
            <person name="Rusch D."/>
            <person name="Podicherti R."/>
            <person name="Tsui H.-C.T."/>
            <person name="Winkler M.E."/>
        </authorList>
    </citation>
    <scope>NUCLEOTIDE SEQUENCE</scope>
</reference>
<proteinExistence type="predicted"/>
<evidence type="ECO:0000313" key="2">
    <source>
        <dbReference type="EMBL" id="SVB66227.1"/>
    </source>
</evidence>
<feature type="compositionally biased region" description="Basic and acidic residues" evidence="1">
    <location>
        <begin position="136"/>
        <end position="161"/>
    </location>
</feature>
<protein>
    <submittedName>
        <fullName evidence="2">Uncharacterized protein</fullName>
    </submittedName>
</protein>
<dbReference type="PROSITE" id="PS50005">
    <property type="entry name" value="TPR"/>
    <property type="match status" value="1"/>
</dbReference>
<name>A0A382FVI0_9ZZZZ</name>
<organism evidence="2">
    <name type="scientific">marine metagenome</name>
    <dbReference type="NCBI Taxonomy" id="408172"/>
    <lineage>
        <taxon>unclassified sequences</taxon>
        <taxon>metagenomes</taxon>
        <taxon>ecological metagenomes</taxon>
    </lineage>
</organism>
<gene>
    <name evidence="2" type="ORF">METZ01_LOCUS219081</name>
</gene>
<dbReference type="InterPro" id="IPR011990">
    <property type="entry name" value="TPR-like_helical_dom_sf"/>
</dbReference>
<dbReference type="Pfam" id="PF13181">
    <property type="entry name" value="TPR_8"/>
    <property type="match status" value="1"/>
</dbReference>
<dbReference type="AlphaFoldDB" id="A0A382FVI0"/>
<dbReference type="SMART" id="SM00028">
    <property type="entry name" value="TPR"/>
    <property type="match status" value="3"/>
</dbReference>
<feature type="region of interest" description="Disordered" evidence="1">
    <location>
        <begin position="124"/>
        <end position="215"/>
    </location>
</feature>
<dbReference type="SUPFAM" id="SSF48452">
    <property type="entry name" value="TPR-like"/>
    <property type="match status" value="1"/>
</dbReference>
<accession>A0A382FVI0</accession>
<dbReference type="InterPro" id="IPR019734">
    <property type="entry name" value="TPR_rpt"/>
</dbReference>
<dbReference type="Gene3D" id="1.25.40.10">
    <property type="entry name" value="Tetratricopeptide repeat domain"/>
    <property type="match status" value="2"/>
</dbReference>